<reference evidence="1 2" key="1">
    <citation type="submission" date="2018-08" db="EMBL/GenBank/DDBJ databases">
        <title>Comparative analysis of Burkholderia isolates from Puerto Rico.</title>
        <authorList>
            <person name="Hall C."/>
            <person name="Sahl J."/>
            <person name="Wagner D."/>
        </authorList>
    </citation>
    <scope>NUCLEOTIDE SEQUENCE [LARGE SCALE GENOMIC DNA]</scope>
    <source>
        <strain evidence="1 2">Bp9001</strain>
    </source>
</reference>
<proteinExistence type="predicted"/>
<dbReference type="AlphaFoldDB" id="A0A3N8SNM7"/>
<gene>
    <name evidence="1" type="ORF">DF037_10330</name>
</gene>
<evidence type="ECO:0000313" key="2">
    <source>
        <dbReference type="Proteomes" id="UP000269271"/>
    </source>
</evidence>
<protein>
    <submittedName>
        <fullName evidence="1">Uncharacterized protein</fullName>
    </submittedName>
</protein>
<dbReference type="EMBL" id="QTQX01000005">
    <property type="protein sequence ID" value="RQT32253.1"/>
    <property type="molecule type" value="Genomic_DNA"/>
</dbReference>
<accession>A0A3N8SNM7</accession>
<name>A0A3N8SNM7_9BURK</name>
<organism evidence="1 2">
    <name type="scientific">Burkholderia contaminans</name>
    <dbReference type="NCBI Taxonomy" id="488447"/>
    <lineage>
        <taxon>Bacteria</taxon>
        <taxon>Pseudomonadati</taxon>
        <taxon>Pseudomonadota</taxon>
        <taxon>Betaproteobacteria</taxon>
        <taxon>Burkholderiales</taxon>
        <taxon>Burkholderiaceae</taxon>
        <taxon>Burkholderia</taxon>
        <taxon>Burkholderia cepacia complex</taxon>
    </lineage>
</organism>
<sequence>MNCDAPPLGLLLTRSALDVALDALKRGATSPKETIFLLLDEPIHLPQNTQLDKSSRLSG</sequence>
<evidence type="ECO:0000313" key="1">
    <source>
        <dbReference type="EMBL" id="RQT32253.1"/>
    </source>
</evidence>
<comment type="caution">
    <text evidence="1">The sequence shown here is derived from an EMBL/GenBank/DDBJ whole genome shotgun (WGS) entry which is preliminary data.</text>
</comment>
<dbReference type="Proteomes" id="UP000269271">
    <property type="component" value="Unassembled WGS sequence"/>
</dbReference>